<evidence type="ECO:0000313" key="2">
    <source>
        <dbReference type="EMBL" id="KAK9805971.1"/>
    </source>
</evidence>
<accession>A0AAW1P8Q0</accession>
<name>A0AAW1P8Q0_9CHLO</name>
<dbReference type="Proteomes" id="UP001465755">
    <property type="component" value="Unassembled WGS sequence"/>
</dbReference>
<gene>
    <name evidence="2" type="ORF">WJX73_010008</name>
</gene>
<keyword evidence="3" id="KW-1185">Reference proteome</keyword>
<evidence type="ECO:0000256" key="1">
    <source>
        <dbReference type="SAM" id="SignalP"/>
    </source>
</evidence>
<protein>
    <submittedName>
        <fullName evidence="2">Uncharacterized protein</fullName>
    </submittedName>
</protein>
<dbReference type="EMBL" id="JALJOQ010000040">
    <property type="protein sequence ID" value="KAK9805971.1"/>
    <property type="molecule type" value="Genomic_DNA"/>
</dbReference>
<feature type="signal peptide" evidence="1">
    <location>
        <begin position="1"/>
        <end position="17"/>
    </location>
</feature>
<evidence type="ECO:0000313" key="3">
    <source>
        <dbReference type="Proteomes" id="UP001465755"/>
    </source>
</evidence>
<dbReference type="PANTHER" id="PTHR35567:SF1">
    <property type="entry name" value="CONSERVED FUNGAL PROTEIN (AFU_ORTHOLOGUE AFUA_1G14230)"/>
    <property type="match status" value="1"/>
</dbReference>
<reference evidence="2 3" key="1">
    <citation type="journal article" date="2024" name="Nat. Commun.">
        <title>Phylogenomics reveals the evolutionary origins of lichenization in chlorophyte algae.</title>
        <authorList>
            <person name="Puginier C."/>
            <person name="Libourel C."/>
            <person name="Otte J."/>
            <person name="Skaloud P."/>
            <person name="Haon M."/>
            <person name="Grisel S."/>
            <person name="Petersen M."/>
            <person name="Berrin J.G."/>
            <person name="Delaux P.M."/>
            <person name="Dal Grande F."/>
            <person name="Keller J."/>
        </authorList>
    </citation>
    <scope>NUCLEOTIDE SEQUENCE [LARGE SCALE GENOMIC DNA]</scope>
    <source>
        <strain evidence="2 3">SAG 2036</strain>
    </source>
</reference>
<sequence>MFVLAALAVLGSSAVQGRELLQSSPAGDLTPAVPVDVLFAWHGVGTQNYTSSSNSKYTLYGAMADLFKGNTSQLVGLHHFNDQDKPEFFNIDSNGNVLGSVVGSPNRKTTPPRQADDGGFGSVDELLLNAVQATGTMQDVIYIQRLNTLGGVVPTGLFTLPAFNNIPNSLLDVPYQADYIFLVPAGSAPAPSSLAG</sequence>
<keyword evidence="1" id="KW-0732">Signal</keyword>
<feature type="chain" id="PRO_5043418798" evidence="1">
    <location>
        <begin position="18"/>
        <end position="196"/>
    </location>
</feature>
<dbReference type="AlphaFoldDB" id="A0AAW1P8Q0"/>
<proteinExistence type="predicted"/>
<dbReference type="PANTHER" id="PTHR35567">
    <property type="entry name" value="MALATE DEHYDROGENASE (AFU_ORTHOLOGUE AFUA_2G13800)"/>
    <property type="match status" value="1"/>
</dbReference>
<comment type="caution">
    <text evidence="2">The sequence shown here is derived from an EMBL/GenBank/DDBJ whole genome shotgun (WGS) entry which is preliminary data.</text>
</comment>
<dbReference type="InterPro" id="IPR021851">
    <property type="entry name" value="DUF3455"/>
</dbReference>
<dbReference type="Pfam" id="PF11937">
    <property type="entry name" value="DUF3455"/>
    <property type="match status" value="1"/>
</dbReference>
<organism evidence="2 3">
    <name type="scientific">Symbiochloris irregularis</name>
    <dbReference type="NCBI Taxonomy" id="706552"/>
    <lineage>
        <taxon>Eukaryota</taxon>
        <taxon>Viridiplantae</taxon>
        <taxon>Chlorophyta</taxon>
        <taxon>core chlorophytes</taxon>
        <taxon>Trebouxiophyceae</taxon>
        <taxon>Trebouxiales</taxon>
        <taxon>Trebouxiaceae</taxon>
        <taxon>Symbiochloris</taxon>
    </lineage>
</organism>